<keyword evidence="2" id="KW-0413">Isomerase</keyword>
<dbReference type="AlphaFoldDB" id="A0A9X2IAW3"/>
<dbReference type="Proteomes" id="UP001139150">
    <property type="component" value="Unassembled WGS sequence"/>
</dbReference>
<dbReference type="Gene3D" id="3.20.20.150">
    <property type="entry name" value="Divalent-metal-dependent TIM barrel enzymes"/>
    <property type="match status" value="1"/>
</dbReference>
<gene>
    <name evidence="2" type="ORF">MF646_21810</name>
</gene>
<dbReference type="EMBL" id="JAKRYL010000039">
    <property type="protein sequence ID" value="MCL7749755.1"/>
    <property type="molecule type" value="Genomic_DNA"/>
</dbReference>
<dbReference type="Pfam" id="PF01261">
    <property type="entry name" value="AP_endonuc_2"/>
    <property type="match status" value="1"/>
</dbReference>
<dbReference type="SUPFAM" id="SSF51658">
    <property type="entry name" value="Xylose isomerase-like"/>
    <property type="match status" value="1"/>
</dbReference>
<sequence>MSNIKLGISLYSFTDEYAKGTFTLEDCVRTAAEFGAEGFEVVGTQMLSSYPYASEKVLDEFKTMTNSYGIEFFSYGASADRGVRSDRDLTEEEILQSAIIDLKTANKLGCKVMRAQQLLSPVALGKLAPYAENYGIKVGVEIHNPETPTSPLMQQYLEVIEKTGSDYLGFVVDFGTFATRPNKPHWDEALANGAPLELLEKAAKLRYDGVPREEARQILLDAGANEAVMMAFQGMYGFVTFYNEPDFEGLKKIMPNVIHFHGKFHYLDENLEEASIPYQDILPIIQDSDFDGYIMSEYEDHLSGRALQMTKRHIQMEKKLLGI</sequence>
<reference evidence="2" key="1">
    <citation type="submission" date="2022-02" db="EMBL/GenBank/DDBJ databases">
        <title>Halalkalibacter sp. nov. isolated from Lonar Lake, India.</title>
        <authorList>
            <person name="Joshi A."/>
            <person name="Thite S."/>
            <person name="Lodha T."/>
        </authorList>
    </citation>
    <scope>NUCLEOTIDE SEQUENCE</scope>
    <source>
        <strain evidence="2">MEB205</strain>
    </source>
</reference>
<dbReference type="GO" id="GO:0016853">
    <property type="term" value="F:isomerase activity"/>
    <property type="evidence" value="ECO:0007669"/>
    <property type="project" value="UniProtKB-KW"/>
</dbReference>
<dbReference type="InterPro" id="IPR036237">
    <property type="entry name" value="Xyl_isomerase-like_sf"/>
</dbReference>
<evidence type="ECO:0000313" key="3">
    <source>
        <dbReference type="Proteomes" id="UP001139150"/>
    </source>
</evidence>
<dbReference type="RefSeq" id="WP_250098612.1">
    <property type="nucleotide sequence ID" value="NZ_JAKRYL010000039.1"/>
</dbReference>
<dbReference type="PANTHER" id="PTHR12110">
    <property type="entry name" value="HYDROXYPYRUVATE ISOMERASE"/>
    <property type="match status" value="1"/>
</dbReference>
<dbReference type="InterPro" id="IPR050312">
    <property type="entry name" value="IolE/XylAMocC-like"/>
</dbReference>
<name>A0A9X2IAW3_9BACI</name>
<evidence type="ECO:0000259" key="1">
    <source>
        <dbReference type="Pfam" id="PF01261"/>
    </source>
</evidence>
<feature type="domain" description="Xylose isomerase-like TIM barrel" evidence="1">
    <location>
        <begin position="29"/>
        <end position="190"/>
    </location>
</feature>
<organism evidence="2 3">
    <name type="scientific">Halalkalibacter alkaliphilus</name>
    <dbReference type="NCBI Taxonomy" id="2917993"/>
    <lineage>
        <taxon>Bacteria</taxon>
        <taxon>Bacillati</taxon>
        <taxon>Bacillota</taxon>
        <taxon>Bacilli</taxon>
        <taxon>Bacillales</taxon>
        <taxon>Bacillaceae</taxon>
        <taxon>Halalkalibacter</taxon>
    </lineage>
</organism>
<dbReference type="PANTHER" id="PTHR12110:SF53">
    <property type="entry name" value="BLR5974 PROTEIN"/>
    <property type="match status" value="1"/>
</dbReference>
<comment type="caution">
    <text evidence="2">The sequence shown here is derived from an EMBL/GenBank/DDBJ whole genome shotgun (WGS) entry which is preliminary data.</text>
</comment>
<protein>
    <submittedName>
        <fullName evidence="2">Sugar phosphate isomerase/epimerase</fullName>
    </submittedName>
</protein>
<keyword evidence="3" id="KW-1185">Reference proteome</keyword>
<dbReference type="InterPro" id="IPR013022">
    <property type="entry name" value="Xyl_isomerase-like_TIM-brl"/>
</dbReference>
<proteinExistence type="predicted"/>
<evidence type="ECO:0000313" key="2">
    <source>
        <dbReference type="EMBL" id="MCL7749755.1"/>
    </source>
</evidence>
<accession>A0A9X2IAW3</accession>